<evidence type="ECO:0000313" key="2">
    <source>
        <dbReference type="Proteomes" id="UP001190700"/>
    </source>
</evidence>
<dbReference type="Proteomes" id="UP001190700">
    <property type="component" value="Unassembled WGS sequence"/>
</dbReference>
<comment type="caution">
    <text evidence="1">The sequence shown here is derived from an EMBL/GenBank/DDBJ whole genome shotgun (WGS) entry which is preliminary data.</text>
</comment>
<evidence type="ECO:0000313" key="1">
    <source>
        <dbReference type="EMBL" id="KAK3272034.1"/>
    </source>
</evidence>
<gene>
    <name evidence="1" type="ORF">CYMTET_19648</name>
</gene>
<sequence>MTPRRTWSVSQPRVAYRQKLICLRLLSPRSQYPGFSCALSTRRTNSTSRGVVRVAANSNDADDVLMKYGLGSDGTPIRASASTPVRGNAGNAGAPNGMGNGVLLLILANLGILPVADNMNASPVFCFAVPEERA</sequence>
<organism evidence="1 2">
    <name type="scientific">Cymbomonas tetramitiformis</name>
    <dbReference type="NCBI Taxonomy" id="36881"/>
    <lineage>
        <taxon>Eukaryota</taxon>
        <taxon>Viridiplantae</taxon>
        <taxon>Chlorophyta</taxon>
        <taxon>Pyramimonadophyceae</taxon>
        <taxon>Pyramimonadales</taxon>
        <taxon>Pyramimonadaceae</taxon>
        <taxon>Cymbomonas</taxon>
    </lineage>
</organism>
<dbReference type="EMBL" id="LGRX02009194">
    <property type="protein sequence ID" value="KAK3272034.1"/>
    <property type="molecule type" value="Genomic_DNA"/>
</dbReference>
<proteinExistence type="predicted"/>
<name>A0AAE0G5M7_9CHLO</name>
<keyword evidence="2" id="KW-1185">Reference proteome</keyword>
<dbReference type="AlphaFoldDB" id="A0AAE0G5M7"/>
<protein>
    <submittedName>
        <fullName evidence="1">Uncharacterized protein</fullName>
    </submittedName>
</protein>
<reference evidence="1 2" key="1">
    <citation type="journal article" date="2015" name="Genome Biol. Evol.">
        <title>Comparative Genomics of a Bacterivorous Green Alga Reveals Evolutionary Causalities and Consequences of Phago-Mixotrophic Mode of Nutrition.</title>
        <authorList>
            <person name="Burns J.A."/>
            <person name="Paasch A."/>
            <person name="Narechania A."/>
            <person name="Kim E."/>
        </authorList>
    </citation>
    <scope>NUCLEOTIDE SEQUENCE [LARGE SCALE GENOMIC DNA]</scope>
    <source>
        <strain evidence="1 2">PLY_AMNH</strain>
    </source>
</reference>
<accession>A0AAE0G5M7</accession>